<evidence type="ECO:0000259" key="2">
    <source>
        <dbReference type="PROSITE" id="PS50213"/>
    </source>
</evidence>
<dbReference type="Gene3D" id="2.30.180.10">
    <property type="entry name" value="FAS1 domain"/>
    <property type="match status" value="1"/>
</dbReference>
<feature type="domain" description="FAS1" evidence="2">
    <location>
        <begin position="38"/>
        <end position="182"/>
    </location>
</feature>
<keyword evidence="4" id="KW-1185">Reference proteome</keyword>
<sequence>MKCYVPQLVLLTLFLTFFASAQDRYPNSESNLLAMDFQESINWNTENSGNHDTLSAAMKAAGLDNVLSYDGPFTVFAPSDQALDTLFSDTATDLFEPENKGALQALLRYHIIAGEFTASRILRALCRGGGKATFMTVQGESLTATIKGIDIVLTDSFGNTAMITTADVNQCNGIIHEIDSVILPRNATFLP</sequence>
<dbReference type="PANTHER" id="PTHR10900:SF77">
    <property type="entry name" value="FI19380P1"/>
    <property type="match status" value="1"/>
</dbReference>
<reference evidence="3 4" key="1">
    <citation type="submission" date="2020-05" db="EMBL/GenBank/DDBJ databases">
        <title>The draft genome sequence of Maribacter arenosus CAU 1321.</title>
        <authorList>
            <person name="Mu L."/>
        </authorList>
    </citation>
    <scope>NUCLEOTIDE SEQUENCE [LARGE SCALE GENOMIC DNA]</scope>
    <source>
        <strain evidence="3 4">CAU 1321</strain>
    </source>
</reference>
<dbReference type="Proteomes" id="UP000598350">
    <property type="component" value="Unassembled WGS sequence"/>
</dbReference>
<keyword evidence="1" id="KW-0732">Signal</keyword>
<dbReference type="SUPFAM" id="SSF82153">
    <property type="entry name" value="FAS1 domain"/>
    <property type="match status" value="1"/>
</dbReference>
<evidence type="ECO:0000256" key="1">
    <source>
        <dbReference type="SAM" id="SignalP"/>
    </source>
</evidence>
<evidence type="ECO:0000313" key="4">
    <source>
        <dbReference type="Proteomes" id="UP000598350"/>
    </source>
</evidence>
<gene>
    <name evidence="3" type="ORF">HPE63_03165</name>
</gene>
<dbReference type="RefSeq" id="WP_188312770.1">
    <property type="nucleotide sequence ID" value="NZ_JABTCG010000001.1"/>
</dbReference>
<dbReference type="EMBL" id="JABTCG010000001">
    <property type="protein sequence ID" value="MBD0849657.1"/>
    <property type="molecule type" value="Genomic_DNA"/>
</dbReference>
<comment type="caution">
    <text evidence="3">The sequence shown here is derived from an EMBL/GenBank/DDBJ whole genome shotgun (WGS) entry which is preliminary data.</text>
</comment>
<dbReference type="PANTHER" id="PTHR10900">
    <property type="entry name" value="PERIOSTIN-RELATED"/>
    <property type="match status" value="1"/>
</dbReference>
<protein>
    <submittedName>
        <fullName evidence="3">Fasciclin domain-containing protein</fullName>
    </submittedName>
</protein>
<dbReference type="InterPro" id="IPR036378">
    <property type="entry name" value="FAS1_dom_sf"/>
</dbReference>
<feature type="signal peptide" evidence="1">
    <location>
        <begin position="1"/>
        <end position="21"/>
    </location>
</feature>
<dbReference type="SMART" id="SM00554">
    <property type="entry name" value="FAS1"/>
    <property type="match status" value="1"/>
</dbReference>
<name>A0ABR7VAT7_9FLAO</name>
<dbReference type="Pfam" id="PF02469">
    <property type="entry name" value="Fasciclin"/>
    <property type="match status" value="1"/>
</dbReference>
<accession>A0ABR7VAT7</accession>
<dbReference type="InterPro" id="IPR000782">
    <property type="entry name" value="FAS1_domain"/>
</dbReference>
<dbReference type="PROSITE" id="PS50213">
    <property type="entry name" value="FAS1"/>
    <property type="match status" value="1"/>
</dbReference>
<proteinExistence type="predicted"/>
<evidence type="ECO:0000313" key="3">
    <source>
        <dbReference type="EMBL" id="MBD0849657.1"/>
    </source>
</evidence>
<feature type="chain" id="PRO_5046621710" evidence="1">
    <location>
        <begin position="22"/>
        <end position="191"/>
    </location>
</feature>
<dbReference type="InterPro" id="IPR050904">
    <property type="entry name" value="Adhesion/Biosynth-related"/>
</dbReference>
<organism evidence="3 4">
    <name type="scientific">Maribacter arenosus</name>
    <dbReference type="NCBI Taxonomy" id="1854708"/>
    <lineage>
        <taxon>Bacteria</taxon>
        <taxon>Pseudomonadati</taxon>
        <taxon>Bacteroidota</taxon>
        <taxon>Flavobacteriia</taxon>
        <taxon>Flavobacteriales</taxon>
        <taxon>Flavobacteriaceae</taxon>
        <taxon>Maribacter</taxon>
    </lineage>
</organism>